<dbReference type="SUPFAM" id="SSF52540">
    <property type="entry name" value="P-loop containing nucleoside triphosphate hydrolases"/>
    <property type="match status" value="1"/>
</dbReference>
<dbReference type="Gene3D" id="3.40.50.10810">
    <property type="entry name" value="Tandem AAA-ATPase domain"/>
    <property type="match status" value="1"/>
</dbReference>
<dbReference type="PROSITE" id="PS51194">
    <property type="entry name" value="HELICASE_CTER"/>
    <property type="match status" value="1"/>
</dbReference>
<dbReference type="CDD" id="cd18011">
    <property type="entry name" value="DEXDc_RapA"/>
    <property type="match status" value="1"/>
</dbReference>
<evidence type="ECO:0000313" key="7">
    <source>
        <dbReference type="EMBL" id="TGY93133.1"/>
    </source>
</evidence>
<dbReference type="InterPro" id="IPR049730">
    <property type="entry name" value="SNF2/RAD54-like_C"/>
</dbReference>
<keyword evidence="2" id="KW-0378">Hydrolase</keyword>
<dbReference type="Pfam" id="PF00271">
    <property type="entry name" value="Helicase_C"/>
    <property type="match status" value="1"/>
</dbReference>
<evidence type="ECO:0000259" key="5">
    <source>
        <dbReference type="PROSITE" id="PS51192"/>
    </source>
</evidence>
<dbReference type="SMART" id="SM00490">
    <property type="entry name" value="HELICc"/>
    <property type="match status" value="1"/>
</dbReference>
<dbReference type="PANTHER" id="PTHR45766:SF6">
    <property type="entry name" value="SWI_SNF-RELATED MATRIX-ASSOCIATED ACTIN-DEPENDENT REGULATOR OF CHROMATIN SUBFAMILY A-LIKE PROTEIN 1"/>
    <property type="match status" value="1"/>
</dbReference>
<dbReference type="RefSeq" id="WP_135944850.1">
    <property type="nucleotide sequence ID" value="NZ_BMEI01000002.1"/>
</dbReference>
<dbReference type="Proteomes" id="UP000305451">
    <property type="component" value="Unassembled WGS sequence"/>
</dbReference>
<proteinExistence type="predicted"/>
<sequence length="928" mass="103006">MTVENFSAGEIVRARGREWVVVQAGETLRLRPMSGSEEDIEDIIPELELSTVSHASFPPPDFERRGGREAAQLLKDALTLSLRRGAGPFRGAGRLNFEPRAYQLAPLIMALRQETVRLLIADDVGVGKTIEAGLILREMIDRGQIERFAVLCPPHLVDQWVEELEDKFALKATPVTASHAARLERELVGAESVFEAHRFTVVSLDFIKSLRRIDDFSRACPEMVIVDEAHTAVSAGAAKHRRFELIKRLAEDEERHMALLTATPHSGDEAAFHALLGLLRPEFERIAEAGPDERRRLRERLANHFIQRRRADIADWREPGLFPERLSAEVPYQLTGENEKFFREIIEYCAEVIESEAGDRRQRLAFWGMLALMRCVGSSPAAALRALRNRALTDVEDGDVEAAAAAALDDEEFSEDDLEPSAGLNDPRLAGLISKAEGLTANFGRDPKFQSLVATLKRFTKEGCQPVVFCRYIATAKAVGEALKAEFPRVAIDVVTGELTSEDREKRVEALGSQRDKHILVATDCLSEGINLQRHFDSVIHYDLSWNPTRHQQREGRVDRFGQKAKTVRTVLLYGENNPIDGAVLEVIIRKARAIERETGVRVPLPDDGGSLTKALMSTVLLKAKESRQLQLDLFAQARSEAEAIEIAWRNASEQEKKSRTVFAQSTLKLGDVQPEWEATRQALGGFEDVERFVAGAMKRLAAPLQLKGENAFAASLSETPETLKERFFAEGLEIEKPIRIAFEARPPSGFASVHRAHPLPAVLAETMLEFSLEDPDGPDDPAVLPRCGAWESDGVENVTLLLLLRLRHRIEARGKLTAGFSLAEEAQALALDARDLSTVLSGDKAMSLLARESGNIPAQVAQRYFEMAPDVLGQIDLVLRAYAEERAQALSDAHTRFRRALGSEAEARVAPVPPVDVIGYYVIFPKV</sequence>
<dbReference type="InterPro" id="IPR027417">
    <property type="entry name" value="P-loop_NTPase"/>
</dbReference>
<dbReference type="InterPro" id="IPR001650">
    <property type="entry name" value="Helicase_C-like"/>
</dbReference>
<dbReference type="AlphaFoldDB" id="A0A4S2HBI9"/>
<evidence type="ECO:0000313" key="8">
    <source>
        <dbReference type="Proteomes" id="UP000305451"/>
    </source>
</evidence>
<dbReference type="InterPro" id="IPR038718">
    <property type="entry name" value="SNF2-like_sf"/>
</dbReference>
<dbReference type="GO" id="GO:0016787">
    <property type="term" value="F:hydrolase activity"/>
    <property type="evidence" value="ECO:0007669"/>
    <property type="project" value="UniProtKB-KW"/>
</dbReference>
<evidence type="ECO:0000256" key="4">
    <source>
        <dbReference type="ARBA" id="ARBA00022840"/>
    </source>
</evidence>
<dbReference type="CDD" id="cd18793">
    <property type="entry name" value="SF2_C_SNF"/>
    <property type="match status" value="1"/>
</dbReference>
<evidence type="ECO:0000256" key="2">
    <source>
        <dbReference type="ARBA" id="ARBA00022801"/>
    </source>
</evidence>
<keyword evidence="1" id="KW-0547">Nucleotide-binding</keyword>
<keyword evidence="4" id="KW-0067">ATP-binding</keyword>
<dbReference type="EMBL" id="SRXV01000002">
    <property type="protein sequence ID" value="TGY93133.1"/>
    <property type="molecule type" value="Genomic_DNA"/>
</dbReference>
<dbReference type="InterPro" id="IPR014001">
    <property type="entry name" value="Helicase_ATP-bd"/>
</dbReference>
<evidence type="ECO:0000256" key="3">
    <source>
        <dbReference type="ARBA" id="ARBA00022806"/>
    </source>
</evidence>
<dbReference type="OrthoDB" id="9814088at2"/>
<dbReference type="GO" id="GO:0004386">
    <property type="term" value="F:helicase activity"/>
    <property type="evidence" value="ECO:0007669"/>
    <property type="project" value="UniProtKB-KW"/>
</dbReference>
<dbReference type="InterPro" id="IPR057342">
    <property type="entry name" value="DEXDc_RapA"/>
</dbReference>
<keyword evidence="3 7" id="KW-0347">Helicase</keyword>
<organism evidence="7 8">
    <name type="scientific">Marinicauda pacifica</name>
    <dbReference type="NCBI Taxonomy" id="1133559"/>
    <lineage>
        <taxon>Bacteria</taxon>
        <taxon>Pseudomonadati</taxon>
        <taxon>Pseudomonadota</taxon>
        <taxon>Alphaproteobacteria</taxon>
        <taxon>Maricaulales</taxon>
        <taxon>Maricaulaceae</taxon>
        <taxon>Marinicauda</taxon>
    </lineage>
</organism>
<evidence type="ECO:0000259" key="6">
    <source>
        <dbReference type="PROSITE" id="PS51194"/>
    </source>
</evidence>
<evidence type="ECO:0000256" key="1">
    <source>
        <dbReference type="ARBA" id="ARBA00022741"/>
    </source>
</evidence>
<protein>
    <submittedName>
        <fullName evidence="7">Helicase SNF2</fullName>
    </submittedName>
</protein>
<dbReference type="Gene3D" id="3.40.50.300">
    <property type="entry name" value="P-loop containing nucleotide triphosphate hydrolases"/>
    <property type="match status" value="1"/>
</dbReference>
<dbReference type="InterPro" id="IPR000330">
    <property type="entry name" value="SNF2_N"/>
</dbReference>
<name>A0A4S2HBI9_9PROT</name>
<dbReference type="GO" id="GO:0005524">
    <property type="term" value="F:ATP binding"/>
    <property type="evidence" value="ECO:0007669"/>
    <property type="project" value="UniProtKB-KW"/>
</dbReference>
<dbReference type="PANTHER" id="PTHR45766">
    <property type="entry name" value="DNA ANNEALING HELICASE AND ENDONUCLEASE ZRANB3 FAMILY MEMBER"/>
    <property type="match status" value="1"/>
</dbReference>
<gene>
    <name evidence="7" type="ORF">E5162_08710</name>
</gene>
<feature type="domain" description="Helicase ATP-binding" evidence="5">
    <location>
        <begin position="109"/>
        <end position="282"/>
    </location>
</feature>
<keyword evidence="8" id="KW-1185">Reference proteome</keyword>
<dbReference type="Pfam" id="PF00176">
    <property type="entry name" value="SNF2-rel_dom"/>
    <property type="match status" value="1"/>
</dbReference>
<dbReference type="PROSITE" id="PS51192">
    <property type="entry name" value="HELICASE_ATP_BIND_1"/>
    <property type="match status" value="1"/>
</dbReference>
<dbReference type="SMART" id="SM00487">
    <property type="entry name" value="DEXDc"/>
    <property type="match status" value="1"/>
</dbReference>
<feature type="domain" description="Helicase C-terminal" evidence="6">
    <location>
        <begin position="451"/>
        <end position="611"/>
    </location>
</feature>
<comment type="caution">
    <text evidence="7">The sequence shown here is derived from an EMBL/GenBank/DDBJ whole genome shotgun (WGS) entry which is preliminary data.</text>
</comment>
<reference evidence="7 8" key="1">
    <citation type="journal article" date="2013" name="Int. J. Syst. Evol. Microbiol.">
        <title>Marinicauda pacifica gen. nov., sp. nov., a prosthecate alphaproteobacterium of the family Hyphomonadaceae isolated from deep seawater.</title>
        <authorList>
            <person name="Zhang X.Y."/>
            <person name="Li G.W."/>
            <person name="Wang C.S."/>
            <person name="Zhang Y.J."/>
            <person name="Xu X.W."/>
            <person name="Li H."/>
            <person name="Liu A."/>
            <person name="Liu C."/>
            <person name="Xie B.B."/>
            <person name="Qin Q.L."/>
            <person name="Xu Z."/>
            <person name="Chen X.L."/>
            <person name="Zhou B.C."/>
            <person name="Zhang Y.Z."/>
        </authorList>
    </citation>
    <scope>NUCLEOTIDE SEQUENCE [LARGE SCALE GENOMIC DNA]</scope>
    <source>
        <strain evidence="7 8">P-1 km-3</strain>
    </source>
</reference>
<accession>A0A4S2HBI9</accession>